<keyword evidence="2" id="KW-0472">Membrane</keyword>
<dbReference type="InterPro" id="IPR052338">
    <property type="entry name" value="Transposase_5"/>
</dbReference>
<dbReference type="Pfam" id="PF13358">
    <property type="entry name" value="DDE_3"/>
    <property type="match status" value="1"/>
</dbReference>
<feature type="transmembrane region" description="Helical" evidence="2">
    <location>
        <begin position="360"/>
        <end position="380"/>
    </location>
</feature>
<sequence>MKNYRRTRIFSMFFFNFSFLKALFKQELSWQKRKRTQKTTCKKNHRVQEATDEQTPHRARAQTQREIVRTYLQQVSRKQPKKRTGRPSKLKVRDVRRIFCPGTVSQPSSRKIAALLEEKANEDNPRSTFTIHLHQTQKSPKLTTKHKQLRVEFAARHINKLDEFKLTIYADEKKFNLAGTDGCQYYWPDLRNEREKYSCNVAGGGSVMIWVGFSYHGKIEIAFLERRQNSAKYVKKLEQYLVPAIEESKRQNGRSLALFQQDNASVHSSGESMEFIKSLDTERLKWPAKSPDSNPIENVWGVLARSVYSNGRQFSTRAELKREIEKCWRELDQYAAKLSISKEETKVCLYFFVGSKCEKLTFLFQFLLFLHVVFCVLFLFCHESSCLNSAFKNEKLKKKIEKTGCVYNFSYDCISSRYNRTKSNVHSKILNNSVHVPGIHASPIGATFDCYGSLFARKAVYGILLSIILI</sequence>
<accession>F0X199</accession>
<feature type="signal peptide" evidence="3">
    <location>
        <begin position="1"/>
        <end position="22"/>
    </location>
</feature>
<dbReference type="InterPro" id="IPR036397">
    <property type="entry name" value="RNaseH_sf"/>
</dbReference>
<dbReference type="PANTHER" id="PTHR23022">
    <property type="entry name" value="TRANSPOSABLE ELEMENT-RELATED"/>
    <property type="match status" value="1"/>
</dbReference>
<proteinExistence type="predicted"/>
<evidence type="ECO:0000259" key="4">
    <source>
        <dbReference type="Pfam" id="PF13358"/>
    </source>
</evidence>
<dbReference type="EMBL" id="FR824599">
    <property type="protein sequence ID" value="CCA27560.1"/>
    <property type="molecule type" value="Genomic_DNA"/>
</dbReference>
<reference evidence="5" key="1">
    <citation type="journal article" date="2011" name="PLoS Biol.">
        <title>Gene gain and loss during evolution of obligate parasitism in the white rust pathogen of Arabidopsis thaliana.</title>
        <authorList>
            <person name="Kemen E."/>
            <person name="Gardiner A."/>
            <person name="Schultz-Larsen T."/>
            <person name="Kemen A.C."/>
            <person name="Balmuth A.L."/>
            <person name="Robert-Seilaniantz A."/>
            <person name="Bailey K."/>
            <person name="Holub E."/>
            <person name="Studholme D.J."/>
            <person name="Maclean D."/>
            <person name="Jones J.D."/>
        </authorList>
    </citation>
    <scope>NUCLEOTIDE SEQUENCE</scope>
</reference>
<dbReference type="AlphaFoldDB" id="F0X199"/>
<gene>
    <name evidence="5" type="primary">AlNc14C574G12193</name>
    <name evidence="5" type="ORF">ALNC14_137040</name>
</gene>
<dbReference type="PANTHER" id="PTHR23022:SF129">
    <property type="entry name" value="TRANSPOSABLE ELEMENT TC3 TRANSPOSASE"/>
    <property type="match status" value="1"/>
</dbReference>
<evidence type="ECO:0000256" key="1">
    <source>
        <dbReference type="SAM" id="MobiDB-lite"/>
    </source>
</evidence>
<feature type="region of interest" description="Disordered" evidence="1">
    <location>
        <begin position="42"/>
        <end position="62"/>
    </location>
</feature>
<feature type="domain" description="Tc1-like transposase DDE" evidence="4">
    <location>
        <begin position="168"/>
        <end position="321"/>
    </location>
</feature>
<dbReference type="Gene3D" id="3.30.420.10">
    <property type="entry name" value="Ribonuclease H-like superfamily/Ribonuclease H"/>
    <property type="match status" value="1"/>
</dbReference>
<evidence type="ECO:0000256" key="2">
    <source>
        <dbReference type="SAM" id="Phobius"/>
    </source>
</evidence>
<reference evidence="5" key="2">
    <citation type="submission" date="2011-02" db="EMBL/GenBank/DDBJ databases">
        <authorList>
            <person name="MacLean D."/>
        </authorList>
    </citation>
    <scope>NUCLEOTIDE SEQUENCE</scope>
</reference>
<keyword evidence="2" id="KW-0812">Transmembrane</keyword>
<feature type="chain" id="PRO_5003259680" evidence="3">
    <location>
        <begin position="23"/>
        <end position="470"/>
    </location>
</feature>
<evidence type="ECO:0000256" key="3">
    <source>
        <dbReference type="SAM" id="SignalP"/>
    </source>
</evidence>
<keyword evidence="2" id="KW-1133">Transmembrane helix</keyword>
<keyword evidence="3" id="KW-0732">Signal</keyword>
<dbReference type="GO" id="GO:0003676">
    <property type="term" value="F:nucleic acid binding"/>
    <property type="evidence" value="ECO:0007669"/>
    <property type="project" value="InterPro"/>
</dbReference>
<dbReference type="InterPro" id="IPR038717">
    <property type="entry name" value="Tc1-like_DDE_dom"/>
</dbReference>
<name>F0X199_9STRA</name>
<dbReference type="HOGENOM" id="CLU_726490_0_0_1"/>
<protein>
    <submittedName>
        <fullName evidence="5">Protein Y45F10D.1 putative</fullName>
    </submittedName>
</protein>
<evidence type="ECO:0000313" key="5">
    <source>
        <dbReference type="EMBL" id="CCA27560.1"/>
    </source>
</evidence>
<organism evidence="5">
    <name type="scientific">Albugo laibachii Nc14</name>
    <dbReference type="NCBI Taxonomy" id="890382"/>
    <lineage>
        <taxon>Eukaryota</taxon>
        <taxon>Sar</taxon>
        <taxon>Stramenopiles</taxon>
        <taxon>Oomycota</taxon>
        <taxon>Peronosporomycetes</taxon>
        <taxon>Albuginales</taxon>
        <taxon>Albuginaceae</taxon>
        <taxon>Albugo</taxon>
    </lineage>
</organism>